<dbReference type="SUPFAM" id="SSF46785">
    <property type="entry name" value="Winged helix' DNA-binding domain"/>
    <property type="match status" value="1"/>
</dbReference>
<evidence type="ECO:0000256" key="2">
    <source>
        <dbReference type="ARBA" id="ARBA00023125"/>
    </source>
</evidence>
<dbReference type="RefSeq" id="WP_190294076.1">
    <property type="nucleotide sequence ID" value="NZ_JABFCZ010000036.1"/>
</dbReference>
<dbReference type="PROSITE" id="PS50987">
    <property type="entry name" value="HTH_ARSR_2"/>
    <property type="match status" value="1"/>
</dbReference>
<protein>
    <submittedName>
        <fullName evidence="6">Helix-turn-helix transcriptional regulator</fullName>
    </submittedName>
</protein>
<dbReference type="PRINTS" id="PR00778">
    <property type="entry name" value="HTHARSR"/>
</dbReference>
<feature type="domain" description="HTH arsR-type" evidence="5">
    <location>
        <begin position="18"/>
        <end position="113"/>
    </location>
</feature>
<keyword evidence="3" id="KW-0804">Transcription</keyword>
<evidence type="ECO:0000256" key="1">
    <source>
        <dbReference type="ARBA" id="ARBA00023015"/>
    </source>
</evidence>
<dbReference type="PANTHER" id="PTHR33154:SF15">
    <property type="entry name" value="REGULATORY PROTEIN ARSR"/>
    <property type="match status" value="1"/>
</dbReference>
<dbReference type="InterPro" id="IPR036390">
    <property type="entry name" value="WH_DNA-bd_sf"/>
</dbReference>
<dbReference type="InterPro" id="IPR001845">
    <property type="entry name" value="HTH_ArsR_DNA-bd_dom"/>
</dbReference>
<evidence type="ECO:0000313" key="6">
    <source>
        <dbReference type="EMBL" id="MBD1549387.1"/>
    </source>
</evidence>
<evidence type="ECO:0000259" key="5">
    <source>
        <dbReference type="PROSITE" id="PS50987"/>
    </source>
</evidence>
<proteinExistence type="predicted"/>
<dbReference type="Proteomes" id="UP000598467">
    <property type="component" value="Unassembled WGS sequence"/>
</dbReference>
<feature type="region of interest" description="Disordered" evidence="4">
    <location>
        <begin position="130"/>
        <end position="153"/>
    </location>
</feature>
<feature type="compositionally biased region" description="Acidic residues" evidence="4">
    <location>
        <begin position="130"/>
        <end position="141"/>
    </location>
</feature>
<dbReference type="InterPro" id="IPR036388">
    <property type="entry name" value="WH-like_DNA-bd_sf"/>
</dbReference>
<keyword evidence="1" id="KW-0805">Transcription regulation</keyword>
<dbReference type="Pfam" id="PF12840">
    <property type="entry name" value="HTH_20"/>
    <property type="match status" value="1"/>
</dbReference>
<dbReference type="GO" id="GO:0003677">
    <property type="term" value="F:DNA binding"/>
    <property type="evidence" value="ECO:0007669"/>
    <property type="project" value="UniProtKB-KW"/>
</dbReference>
<dbReference type="NCBIfam" id="NF033788">
    <property type="entry name" value="HTH_metalloreg"/>
    <property type="match status" value="1"/>
</dbReference>
<evidence type="ECO:0000256" key="4">
    <source>
        <dbReference type="SAM" id="MobiDB-lite"/>
    </source>
</evidence>
<dbReference type="PANTHER" id="PTHR33154">
    <property type="entry name" value="TRANSCRIPTIONAL REGULATOR, ARSR FAMILY"/>
    <property type="match status" value="1"/>
</dbReference>
<dbReference type="AlphaFoldDB" id="A0A926NXV0"/>
<dbReference type="CDD" id="cd00090">
    <property type="entry name" value="HTH_ARSR"/>
    <property type="match status" value="1"/>
</dbReference>
<dbReference type="GO" id="GO:0003700">
    <property type="term" value="F:DNA-binding transcription factor activity"/>
    <property type="evidence" value="ECO:0007669"/>
    <property type="project" value="InterPro"/>
</dbReference>
<gene>
    <name evidence="6" type="ORF">HK439_24270</name>
</gene>
<sequence length="153" mass="16493">MAEKSADFRPDSGSETACAPAAQCELAKVYRALGHPARLAIIETLASRNAACCGEIVDRMPLAQSTVSQHLQVLKETGLLTCETMGRNCRYFLNTEMLSKAAVASGDFFNRVSEQHSACLKAGGCADAAPDEALENEETENNPEKKPWERAGE</sequence>
<comment type="caution">
    <text evidence="6">The sequence shown here is derived from an EMBL/GenBank/DDBJ whole genome shotgun (WGS) entry which is preliminary data.</text>
</comment>
<dbReference type="EMBL" id="JABFCZ010000036">
    <property type="protein sequence ID" value="MBD1549387.1"/>
    <property type="molecule type" value="Genomic_DNA"/>
</dbReference>
<feature type="compositionally biased region" description="Basic and acidic residues" evidence="4">
    <location>
        <begin position="142"/>
        <end position="153"/>
    </location>
</feature>
<dbReference type="SMART" id="SM00418">
    <property type="entry name" value="HTH_ARSR"/>
    <property type="match status" value="1"/>
</dbReference>
<accession>A0A926NXV0</accession>
<organism evidence="6 7">
    <name type="scientific">Roseibium aggregatum</name>
    <dbReference type="NCBI Taxonomy" id="187304"/>
    <lineage>
        <taxon>Bacteria</taxon>
        <taxon>Pseudomonadati</taxon>
        <taxon>Pseudomonadota</taxon>
        <taxon>Alphaproteobacteria</taxon>
        <taxon>Hyphomicrobiales</taxon>
        <taxon>Stappiaceae</taxon>
        <taxon>Roseibium</taxon>
    </lineage>
</organism>
<keyword evidence="2" id="KW-0238">DNA-binding</keyword>
<evidence type="ECO:0000313" key="7">
    <source>
        <dbReference type="Proteomes" id="UP000598467"/>
    </source>
</evidence>
<dbReference type="Gene3D" id="1.10.10.10">
    <property type="entry name" value="Winged helix-like DNA-binding domain superfamily/Winged helix DNA-binding domain"/>
    <property type="match status" value="1"/>
</dbReference>
<dbReference type="InterPro" id="IPR011991">
    <property type="entry name" value="ArsR-like_HTH"/>
</dbReference>
<name>A0A926NXV0_9HYPH</name>
<dbReference type="InterPro" id="IPR051081">
    <property type="entry name" value="HTH_MetalResp_TranReg"/>
</dbReference>
<reference evidence="6" key="1">
    <citation type="submission" date="2020-05" db="EMBL/GenBank/DDBJ databases">
        <title>Identification of trans-AT polyketide cluster in two marine bacteria, producers of a novel glutaramide-containing polyketide sesbanimide D and analogs.</title>
        <authorList>
            <person name="Kacar D."/>
            <person name="Rodriguez P."/>
            <person name="Canedo L."/>
            <person name="Gonzalez E."/>
            <person name="Galan B."/>
            <person name="De La Calle F."/>
            <person name="Garcia J.L."/>
        </authorList>
    </citation>
    <scope>NUCLEOTIDE SEQUENCE</scope>
    <source>
        <strain evidence="6">PHM038</strain>
    </source>
</reference>
<evidence type="ECO:0000256" key="3">
    <source>
        <dbReference type="ARBA" id="ARBA00023163"/>
    </source>
</evidence>